<proteinExistence type="predicted"/>
<accession>A0A7X9ZQS0</accession>
<dbReference type="RefSeq" id="WP_169570584.1">
    <property type="nucleotide sequence ID" value="NZ_JABBFV010000001.1"/>
</dbReference>
<dbReference type="AlphaFoldDB" id="A0A7X9ZQS0"/>
<dbReference type="EMBL" id="JABBFV010000001">
    <property type="protein sequence ID" value="NML08737.1"/>
    <property type="molecule type" value="Genomic_DNA"/>
</dbReference>
<organism evidence="1 2">
    <name type="scientific">Sphingobium psychrophilum</name>
    <dbReference type="NCBI Taxonomy" id="2728834"/>
    <lineage>
        <taxon>Bacteria</taxon>
        <taxon>Pseudomonadati</taxon>
        <taxon>Pseudomonadota</taxon>
        <taxon>Alphaproteobacteria</taxon>
        <taxon>Sphingomonadales</taxon>
        <taxon>Sphingomonadaceae</taxon>
        <taxon>Sphingobium</taxon>
    </lineage>
</organism>
<evidence type="ECO:0000313" key="1">
    <source>
        <dbReference type="EMBL" id="NML08737.1"/>
    </source>
</evidence>
<protein>
    <submittedName>
        <fullName evidence="1">Uncharacterized protein</fullName>
    </submittedName>
</protein>
<keyword evidence="2" id="KW-1185">Reference proteome</keyword>
<sequence length="139" mass="15753">METHSLERFGVRSAEDIALRESAAALENDIRAAPGLSELLQDDSTASHVGHHMWGGVIRKLDTPMFLQICDGEIGQMLSNLRGKGEHYMFLPRLRAREIGPDEITPEEFLKAAGWQVLNDDDHVIFWEAWKKAGNRWVE</sequence>
<evidence type="ECO:0000313" key="2">
    <source>
        <dbReference type="Proteomes" id="UP000519023"/>
    </source>
</evidence>
<name>A0A7X9ZQS0_9SPHN</name>
<gene>
    <name evidence="1" type="ORF">HHL08_01020</name>
</gene>
<reference evidence="1 2" key="1">
    <citation type="submission" date="2020-04" db="EMBL/GenBank/DDBJ databases">
        <title>Sphingobium sp. AR-3-1 isolated from Arctic soil.</title>
        <authorList>
            <person name="Dahal R.H."/>
            <person name="Chaudhary D.K."/>
        </authorList>
    </citation>
    <scope>NUCLEOTIDE SEQUENCE [LARGE SCALE GENOMIC DNA]</scope>
    <source>
        <strain evidence="1 2">AR-3-1</strain>
    </source>
</reference>
<dbReference type="Proteomes" id="UP000519023">
    <property type="component" value="Unassembled WGS sequence"/>
</dbReference>
<comment type="caution">
    <text evidence="1">The sequence shown here is derived from an EMBL/GenBank/DDBJ whole genome shotgun (WGS) entry which is preliminary data.</text>
</comment>